<keyword evidence="2" id="KW-0812">Transmembrane</keyword>
<sequence length="376" mass="40811">MTAATEQEVTPTPEARTAGAPAADLWRWRGHQLDPRRNSLNLIRLVLASLVLVAHAYYISGQGVGPHIDGENLGGWAVFGFFAVSGYLITGSRWSGSLGTYLVHRIARIFPAFLVCLVVMTVVFAPIGYLHLHGTLDGFLTAGPTTPLNFIFSNSMLRVSSYEIAGTPGEVPYPGAWNGSLWTLYYEFLCYLIVGGLAVFGWVRRSPWGIGIAFVLSVVAHATWARIAGPLLGGNGDAQLLLKLLPLFLGGALVQLLRRTLPLRWAGAALSVGAVLGAIWLFDGWGAQLTAPFIAYLLLWVASVVPCPRLIQRHDISYGVYIYAFPVQQLLILTGVHTLGLAAYDVVALACVVPLATASWLLVERPVMRRARRTHN</sequence>
<gene>
    <name evidence="4" type="ORF">EUA98_08850</name>
</gene>
<feature type="region of interest" description="Disordered" evidence="1">
    <location>
        <begin position="1"/>
        <end position="20"/>
    </location>
</feature>
<dbReference type="OrthoDB" id="9796461at2"/>
<protein>
    <submittedName>
        <fullName evidence="4">Acyltransferase</fullName>
    </submittedName>
</protein>
<feature type="transmembrane region" description="Helical" evidence="2">
    <location>
        <begin position="210"/>
        <end position="228"/>
    </location>
</feature>
<keyword evidence="5" id="KW-1185">Reference proteome</keyword>
<feature type="transmembrane region" description="Helical" evidence="2">
    <location>
        <begin position="342"/>
        <end position="363"/>
    </location>
</feature>
<feature type="transmembrane region" description="Helical" evidence="2">
    <location>
        <begin position="42"/>
        <end position="61"/>
    </location>
</feature>
<accession>A0A4Q5N2D1</accession>
<dbReference type="AlphaFoldDB" id="A0A4Q5N2D1"/>
<keyword evidence="4" id="KW-0012">Acyltransferase</keyword>
<feature type="transmembrane region" description="Helical" evidence="2">
    <location>
        <begin position="294"/>
        <end position="311"/>
    </location>
</feature>
<name>A0A4Q5N2D1_9MICO</name>
<keyword evidence="4" id="KW-0808">Transferase</keyword>
<feature type="transmembrane region" description="Helical" evidence="2">
    <location>
        <begin position="73"/>
        <end position="89"/>
    </location>
</feature>
<evidence type="ECO:0000313" key="4">
    <source>
        <dbReference type="EMBL" id="RYV51383.1"/>
    </source>
</evidence>
<feature type="domain" description="Acyltransferase 3" evidence="3">
    <location>
        <begin position="38"/>
        <end position="357"/>
    </location>
</feature>
<feature type="transmembrane region" description="Helical" evidence="2">
    <location>
        <begin position="240"/>
        <end position="258"/>
    </location>
</feature>
<keyword evidence="2" id="KW-1133">Transmembrane helix</keyword>
<feature type="compositionally biased region" description="Polar residues" evidence="1">
    <location>
        <begin position="1"/>
        <end position="10"/>
    </location>
</feature>
<dbReference type="InterPro" id="IPR002656">
    <property type="entry name" value="Acyl_transf_3_dom"/>
</dbReference>
<dbReference type="Proteomes" id="UP000293764">
    <property type="component" value="Unassembled WGS sequence"/>
</dbReference>
<dbReference type="GO" id="GO:0016747">
    <property type="term" value="F:acyltransferase activity, transferring groups other than amino-acyl groups"/>
    <property type="evidence" value="ECO:0007669"/>
    <property type="project" value="InterPro"/>
</dbReference>
<organism evidence="4 5">
    <name type="scientific">Pengzhenrongella frigida</name>
    <dbReference type="NCBI Taxonomy" id="1259133"/>
    <lineage>
        <taxon>Bacteria</taxon>
        <taxon>Bacillati</taxon>
        <taxon>Actinomycetota</taxon>
        <taxon>Actinomycetes</taxon>
        <taxon>Micrococcales</taxon>
        <taxon>Pengzhenrongella</taxon>
    </lineage>
</organism>
<feature type="transmembrane region" description="Helical" evidence="2">
    <location>
        <begin position="318"/>
        <end position="336"/>
    </location>
</feature>
<dbReference type="RefSeq" id="WP_130102315.1">
    <property type="nucleotide sequence ID" value="NZ_SDWW01000017.1"/>
</dbReference>
<reference evidence="4 5" key="1">
    <citation type="submission" date="2019-01" db="EMBL/GenBank/DDBJ databases">
        <title>Novel species of Cellulomonas.</title>
        <authorList>
            <person name="Liu Q."/>
            <person name="Xin Y.-H."/>
        </authorList>
    </citation>
    <scope>NUCLEOTIDE SEQUENCE [LARGE SCALE GENOMIC DNA]</scope>
    <source>
        <strain evidence="4 5">HLT2-17</strain>
    </source>
</reference>
<evidence type="ECO:0000259" key="3">
    <source>
        <dbReference type="Pfam" id="PF01757"/>
    </source>
</evidence>
<evidence type="ECO:0000256" key="2">
    <source>
        <dbReference type="SAM" id="Phobius"/>
    </source>
</evidence>
<evidence type="ECO:0000256" key="1">
    <source>
        <dbReference type="SAM" id="MobiDB-lite"/>
    </source>
</evidence>
<feature type="transmembrane region" description="Helical" evidence="2">
    <location>
        <begin position="265"/>
        <end position="282"/>
    </location>
</feature>
<evidence type="ECO:0000313" key="5">
    <source>
        <dbReference type="Proteomes" id="UP000293764"/>
    </source>
</evidence>
<feature type="transmembrane region" description="Helical" evidence="2">
    <location>
        <begin position="184"/>
        <end position="203"/>
    </location>
</feature>
<comment type="caution">
    <text evidence="4">The sequence shown here is derived from an EMBL/GenBank/DDBJ whole genome shotgun (WGS) entry which is preliminary data.</text>
</comment>
<feature type="transmembrane region" description="Helical" evidence="2">
    <location>
        <begin position="109"/>
        <end position="130"/>
    </location>
</feature>
<dbReference type="EMBL" id="SDWW01000017">
    <property type="protein sequence ID" value="RYV51383.1"/>
    <property type="molecule type" value="Genomic_DNA"/>
</dbReference>
<keyword evidence="2" id="KW-0472">Membrane</keyword>
<dbReference type="Pfam" id="PF01757">
    <property type="entry name" value="Acyl_transf_3"/>
    <property type="match status" value="1"/>
</dbReference>
<proteinExistence type="predicted"/>